<comment type="caution">
    <text evidence="3">The sequence shown here is derived from an EMBL/GenBank/DDBJ whole genome shotgun (WGS) entry which is preliminary data.</text>
</comment>
<dbReference type="PROSITE" id="PS50005">
    <property type="entry name" value="TPR"/>
    <property type="match status" value="1"/>
</dbReference>
<dbReference type="Proteomes" id="UP000310016">
    <property type="component" value="Unassembled WGS sequence"/>
</dbReference>
<evidence type="ECO:0000313" key="4">
    <source>
        <dbReference type="Proteomes" id="UP000310016"/>
    </source>
</evidence>
<keyword evidence="4" id="KW-1185">Reference proteome</keyword>
<dbReference type="AlphaFoldDB" id="A0A4U0PV98"/>
<proteinExistence type="predicted"/>
<dbReference type="Pfam" id="PF16068">
    <property type="entry name" value="DUF4810"/>
    <property type="match status" value="1"/>
</dbReference>
<accession>A0A4U0PV98</accession>
<evidence type="ECO:0000256" key="2">
    <source>
        <dbReference type="SAM" id="SignalP"/>
    </source>
</evidence>
<protein>
    <submittedName>
        <fullName evidence="3">DUF4810 domain-containing protein</fullName>
    </submittedName>
</protein>
<dbReference type="RefSeq" id="WP_136773898.1">
    <property type="nucleotide sequence ID" value="NZ_SUMF01000015.1"/>
</dbReference>
<keyword evidence="2" id="KW-0732">Signal</keyword>
<dbReference type="InterPro" id="IPR019734">
    <property type="entry name" value="TPR_rpt"/>
</dbReference>
<name>A0A4U0PV98_9NEIS</name>
<organism evidence="3 4">
    <name type="scientific">Chitiniphilus eburneus</name>
    <dbReference type="NCBI Taxonomy" id="2571148"/>
    <lineage>
        <taxon>Bacteria</taxon>
        <taxon>Pseudomonadati</taxon>
        <taxon>Pseudomonadota</taxon>
        <taxon>Betaproteobacteria</taxon>
        <taxon>Neisseriales</taxon>
        <taxon>Chitinibacteraceae</taxon>
        <taxon>Chitiniphilus</taxon>
    </lineage>
</organism>
<dbReference type="InterPro" id="IPR014508">
    <property type="entry name" value="UCP020555_TPR-like"/>
</dbReference>
<evidence type="ECO:0000256" key="1">
    <source>
        <dbReference type="PROSITE-ProRule" id="PRU00339"/>
    </source>
</evidence>
<keyword evidence="1" id="KW-0802">TPR repeat</keyword>
<dbReference type="PIRSF" id="PIRSF020555">
    <property type="entry name" value="UCP020555"/>
    <property type="match status" value="1"/>
</dbReference>
<dbReference type="PROSITE" id="PS51257">
    <property type="entry name" value="PROKAR_LIPOPROTEIN"/>
    <property type="match status" value="1"/>
</dbReference>
<sequence length="122" mass="13647">MNNKKKPVPAVLPLLAIALLAGCAAQPKTLYQWEGYQQQVYKYFQGESPTEQIAALEASFQKIRAKGSMPPPGFHAHLGMLYASIGNEEQAVQQFQTEKALFPESQAYMDFLLKKNQTRLGE</sequence>
<feature type="chain" id="PRO_5020929109" evidence="2">
    <location>
        <begin position="25"/>
        <end position="122"/>
    </location>
</feature>
<dbReference type="OrthoDB" id="9800218at2"/>
<feature type="signal peptide" evidence="2">
    <location>
        <begin position="1"/>
        <end position="24"/>
    </location>
</feature>
<evidence type="ECO:0000313" key="3">
    <source>
        <dbReference type="EMBL" id="TJZ72070.1"/>
    </source>
</evidence>
<feature type="repeat" description="TPR" evidence="1">
    <location>
        <begin position="72"/>
        <end position="105"/>
    </location>
</feature>
<reference evidence="3 4" key="1">
    <citation type="submission" date="2019-04" db="EMBL/GenBank/DDBJ databases">
        <title>Chitiniphilus eburnea sp. nov., a novel chitinolytic bacterium isolated from aquaculture sludge.</title>
        <authorList>
            <person name="Sheng M."/>
        </authorList>
    </citation>
    <scope>NUCLEOTIDE SEQUENCE [LARGE SCALE GENOMIC DNA]</scope>
    <source>
        <strain evidence="3 4">HX-2-15</strain>
    </source>
</reference>
<dbReference type="EMBL" id="SUMF01000015">
    <property type="protein sequence ID" value="TJZ72070.1"/>
    <property type="molecule type" value="Genomic_DNA"/>
</dbReference>
<gene>
    <name evidence="3" type="ORF">FAZ21_13140</name>
</gene>